<dbReference type="OrthoDB" id="2740448at2759"/>
<feature type="region of interest" description="Disordered" evidence="2">
    <location>
        <begin position="233"/>
        <end position="273"/>
    </location>
</feature>
<evidence type="ECO:0000256" key="1">
    <source>
        <dbReference type="ARBA" id="ARBA00023242"/>
    </source>
</evidence>
<proteinExistence type="predicted"/>
<protein>
    <recommendedName>
        <fullName evidence="3">Zn(2)-C6 fungal-type domain-containing protein</fullName>
    </recommendedName>
</protein>
<feature type="domain" description="Zn(2)-C6 fungal-type" evidence="3">
    <location>
        <begin position="37"/>
        <end position="67"/>
    </location>
</feature>
<accession>A0A8H3IBY3</accession>
<dbReference type="EMBL" id="CAJPDT010000030">
    <property type="protein sequence ID" value="CAF9922417.1"/>
    <property type="molecule type" value="Genomic_DNA"/>
</dbReference>
<dbReference type="SUPFAM" id="SSF57701">
    <property type="entry name" value="Zn2/Cys6 DNA-binding domain"/>
    <property type="match status" value="1"/>
</dbReference>
<reference evidence="4" key="1">
    <citation type="submission" date="2021-03" db="EMBL/GenBank/DDBJ databases">
        <authorList>
            <person name="Tagirdzhanova G."/>
        </authorList>
    </citation>
    <scope>NUCLEOTIDE SEQUENCE</scope>
</reference>
<dbReference type="GO" id="GO:0000981">
    <property type="term" value="F:DNA-binding transcription factor activity, RNA polymerase II-specific"/>
    <property type="evidence" value="ECO:0007669"/>
    <property type="project" value="InterPro"/>
</dbReference>
<dbReference type="CDD" id="cd00067">
    <property type="entry name" value="GAL4"/>
    <property type="match status" value="1"/>
</dbReference>
<feature type="compositionally biased region" description="Polar residues" evidence="2">
    <location>
        <begin position="111"/>
        <end position="126"/>
    </location>
</feature>
<dbReference type="InterPro" id="IPR001138">
    <property type="entry name" value="Zn2Cys6_DnaBD"/>
</dbReference>
<organism evidence="4 5">
    <name type="scientific">Imshaugia aleurites</name>
    <dbReference type="NCBI Taxonomy" id="172621"/>
    <lineage>
        <taxon>Eukaryota</taxon>
        <taxon>Fungi</taxon>
        <taxon>Dikarya</taxon>
        <taxon>Ascomycota</taxon>
        <taxon>Pezizomycotina</taxon>
        <taxon>Lecanoromycetes</taxon>
        <taxon>OSLEUM clade</taxon>
        <taxon>Lecanoromycetidae</taxon>
        <taxon>Lecanorales</taxon>
        <taxon>Lecanorineae</taxon>
        <taxon>Parmeliaceae</taxon>
        <taxon>Imshaugia</taxon>
    </lineage>
</organism>
<dbReference type="Gene3D" id="4.10.240.10">
    <property type="entry name" value="Zn(2)-C6 fungal-type DNA-binding domain"/>
    <property type="match status" value="1"/>
</dbReference>
<evidence type="ECO:0000259" key="3">
    <source>
        <dbReference type="PROSITE" id="PS50048"/>
    </source>
</evidence>
<evidence type="ECO:0000313" key="4">
    <source>
        <dbReference type="EMBL" id="CAF9922417.1"/>
    </source>
</evidence>
<feature type="region of interest" description="Disordered" evidence="2">
    <location>
        <begin position="69"/>
        <end position="140"/>
    </location>
</feature>
<dbReference type="PROSITE" id="PS50048">
    <property type="entry name" value="ZN2_CY6_FUNGAL_2"/>
    <property type="match status" value="1"/>
</dbReference>
<sequence length="448" mass="49568">MFGTLRYDAQNDDTHFIERTTDLLNGKGEGQRPRYSACDKCRAKKQRCGGRREGCERCVRTSSECVYSLQGKGRGRRRRTAPESKDFSLGDSSLDPGAAKRSNSKSDKPQQRQTPTPGEATQQTEDLPSDDLSSFLPVDSLGNDFPTSGLMQSDMLPGFNGQSIDDYLDGNYMSTIPTQQDFDPDFYFASHCESLESTSVESLSDISPVFEQSQMHQSRSDFDMNSYVSGSPMSAVQSYSDGLPSPQSTPKARPGTPSNNSFQKKEGSSTVTPESCQCMSTMVILLEDLETKARHVDTAALDSILVSQKEALGRCNMVLNCSSCFLRPEYIVLLGMVTERLASLCESTVVKYLDNTNDAAPFQDTSSRGNPMDDVKVRLGGYEIETPDERVGLVRLLIVMQLQSLRKFIESMAVTVASRREGKTQVLKVQAAEQRLAKLIQRVRQSKT</sequence>
<keyword evidence="5" id="KW-1185">Reference proteome</keyword>
<keyword evidence="1" id="KW-0539">Nucleus</keyword>
<dbReference type="GO" id="GO:0008270">
    <property type="term" value="F:zinc ion binding"/>
    <property type="evidence" value="ECO:0007669"/>
    <property type="project" value="InterPro"/>
</dbReference>
<evidence type="ECO:0000256" key="2">
    <source>
        <dbReference type="SAM" id="MobiDB-lite"/>
    </source>
</evidence>
<dbReference type="InterPro" id="IPR036864">
    <property type="entry name" value="Zn2-C6_fun-type_DNA-bd_sf"/>
</dbReference>
<gene>
    <name evidence="4" type="ORF">IMSHALPRED_005682</name>
</gene>
<dbReference type="SMART" id="SM00066">
    <property type="entry name" value="GAL4"/>
    <property type="match status" value="1"/>
</dbReference>
<name>A0A8H3IBY3_9LECA</name>
<dbReference type="Pfam" id="PF00172">
    <property type="entry name" value="Zn_clus"/>
    <property type="match status" value="1"/>
</dbReference>
<dbReference type="PROSITE" id="PS00463">
    <property type="entry name" value="ZN2_CY6_FUNGAL_1"/>
    <property type="match status" value="1"/>
</dbReference>
<dbReference type="Proteomes" id="UP000664534">
    <property type="component" value="Unassembled WGS sequence"/>
</dbReference>
<comment type="caution">
    <text evidence="4">The sequence shown here is derived from an EMBL/GenBank/DDBJ whole genome shotgun (WGS) entry which is preliminary data.</text>
</comment>
<evidence type="ECO:0000313" key="5">
    <source>
        <dbReference type="Proteomes" id="UP000664534"/>
    </source>
</evidence>
<dbReference type="AlphaFoldDB" id="A0A8H3IBY3"/>